<gene>
    <name evidence="1" type="ORF">LSALG_LOCUS26722</name>
</gene>
<evidence type="ECO:0000313" key="2">
    <source>
        <dbReference type="Proteomes" id="UP001177003"/>
    </source>
</evidence>
<reference evidence="1" key="1">
    <citation type="submission" date="2023-04" db="EMBL/GenBank/DDBJ databases">
        <authorList>
            <person name="Vijverberg K."/>
            <person name="Xiong W."/>
            <person name="Schranz E."/>
        </authorList>
    </citation>
    <scope>NUCLEOTIDE SEQUENCE</scope>
</reference>
<dbReference type="EMBL" id="OX465081">
    <property type="protein sequence ID" value="CAI9287359.1"/>
    <property type="molecule type" value="Genomic_DNA"/>
</dbReference>
<evidence type="ECO:0000313" key="1">
    <source>
        <dbReference type="EMBL" id="CAI9287359.1"/>
    </source>
</evidence>
<name>A0AA35Z816_LACSI</name>
<sequence>MFENDNTIVGAIMILTSFNMWQNPSSLKSFYDFCLSSSSEESKEEEHNEDNKYSSPKAFVEIDQGNEAQSNMINYSTPSEPHGDMMMTMIKSLRALPHTKNI</sequence>
<proteinExistence type="predicted"/>
<accession>A0AA35Z816</accession>
<dbReference type="AlphaFoldDB" id="A0AA35Z816"/>
<protein>
    <submittedName>
        <fullName evidence="1">Uncharacterized protein</fullName>
    </submittedName>
</protein>
<organism evidence="1 2">
    <name type="scientific">Lactuca saligna</name>
    <name type="common">Willowleaf lettuce</name>
    <dbReference type="NCBI Taxonomy" id="75948"/>
    <lineage>
        <taxon>Eukaryota</taxon>
        <taxon>Viridiplantae</taxon>
        <taxon>Streptophyta</taxon>
        <taxon>Embryophyta</taxon>
        <taxon>Tracheophyta</taxon>
        <taxon>Spermatophyta</taxon>
        <taxon>Magnoliopsida</taxon>
        <taxon>eudicotyledons</taxon>
        <taxon>Gunneridae</taxon>
        <taxon>Pentapetalae</taxon>
        <taxon>asterids</taxon>
        <taxon>campanulids</taxon>
        <taxon>Asterales</taxon>
        <taxon>Asteraceae</taxon>
        <taxon>Cichorioideae</taxon>
        <taxon>Cichorieae</taxon>
        <taxon>Lactucinae</taxon>
        <taxon>Lactuca</taxon>
    </lineage>
</organism>
<dbReference type="Proteomes" id="UP001177003">
    <property type="component" value="Chromosome 5"/>
</dbReference>
<keyword evidence="2" id="KW-1185">Reference proteome</keyword>